<dbReference type="OrthoDB" id="979608at2"/>
<evidence type="ECO:0000313" key="10">
    <source>
        <dbReference type="EMBL" id="PRX54954.1"/>
    </source>
</evidence>
<feature type="transmembrane region" description="Helical" evidence="7">
    <location>
        <begin position="147"/>
        <end position="165"/>
    </location>
</feature>
<dbReference type="Pfam" id="PF00664">
    <property type="entry name" value="ABC_membrane"/>
    <property type="match status" value="1"/>
</dbReference>
<evidence type="ECO:0000256" key="3">
    <source>
        <dbReference type="ARBA" id="ARBA00022741"/>
    </source>
</evidence>
<feature type="transmembrane region" description="Helical" evidence="7">
    <location>
        <begin position="250"/>
        <end position="277"/>
    </location>
</feature>
<dbReference type="Pfam" id="PF00005">
    <property type="entry name" value="ABC_tran"/>
    <property type="match status" value="1"/>
</dbReference>
<dbReference type="GO" id="GO:0005886">
    <property type="term" value="C:plasma membrane"/>
    <property type="evidence" value="ECO:0007669"/>
    <property type="project" value="UniProtKB-SubCell"/>
</dbReference>
<dbReference type="SUPFAM" id="SSF90123">
    <property type="entry name" value="ABC transporter transmembrane region"/>
    <property type="match status" value="1"/>
</dbReference>
<dbReference type="InterPro" id="IPR036640">
    <property type="entry name" value="ABC1_TM_sf"/>
</dbReference>
<feature type="domain" description="ABC transporter" evidence="8">
    <location>
        <begin position="348"/>
        <end position="553"/>
    </location>
</feature>
<evidence type="ECO:0000256" key="1">
    <source>
        <dbReference type="ARBA" id="ARBA00004651"/>
    </source>
</evidence>
<evidence type="ECO:0000259" key="9">
    <source>
        <dbReference type="PROSITE" id="PS50929"/>
    </source>
</evidence>
<gene>
    <name evidence="10" type="ORF">CLV81_3359</name>
</gene>
<dbReference type="EMBL" id="PVYX01000002">
    <property type="protein sequence ID" value="PRX54954.1"/>
    <property type="molecule type" value="Genomic_DNA"/>
</dbReference>
<comment type="caution">
    <text evidence="10">The sequence shown here is derived from an EMBL/GenBank/DDBJ whole genome shotgun (WGS) entry which is preliminary data.</text>
</comment>
<dbReference type="PANTHER" id="PTHR43394">
    <property type="entry name" value="ATP-DEPENDENT PERMEASE MDL1, MITOCHONDRIAL"/>
    <property type="match status" value="1"/>
</dbReference>
<dbReference type="GO" id="GO:0005524">
    <property type="term" value="F:ATP binding"/>
    <property type="evidence" value="ECO:0007669"/>
    <property type="project" value="UniProtKB-KW"/>
</dbReference>
<dbReference type="PROSITE" id="PS50893">
    <property type="entry name" value="ABC_TRANSPORTER_2"/>
    <property type="match status" value="1"/>
</dbReference>
<feature type="transmembrane region" description="Helical" evidence="7">
    <location>
        <begin position="289"/>
        <end position="308"/>
    </location>
</feature>
<dbReference type="SUPFAM" id="SSF52540">
    <property type="entry name" value="P-loop containing nucleoside triphosphate hydrolases"/>
    <property type="match status" value="1"/>
</dbReference>
<protein>
    <submittedName>
        <fullName evidence="10">ABC-type multidrug transport system fused ATPase/permease subunit</fullName>
    </submittedName>
</protein>
<keyword evidence="5 7" id="KW-1133">Transmembrane helix</keyword>
<dbReference type="Gene3D" id="3.40.50.300">
    <property type="entry name" value="P-loop containing nucleotide triphosphate hydrolases"/>
    <property type="match status" value="1"/>
</dbReference>
<proteinExistence type="predicted"/>
<feature type="domain" description="ABC transmembrane type-1" evidence="9">
    <location>
        <begin position="19"/>
        <end position="316"/>
    </location>
</feature>
<evidence type="ECO:0000256" key="2">
    <source>
        <dbReference type="ARBA" id="ARBA00022692"/>
    </source>
</evidence>
<dbReference type="InterPro" id="IPR003439">
    <property type="entry name" value="ABC_transporter-like_ATP-bd"/>
</dbReference>
<dbReference type="SMART" id="SM00382">
    <property type="entry name" value="AAA"/>
    <property type="match status" value="1"/>
</dbReference>
<keyword evidence="4" id="KW-0067">ATP-binding</keyword>
<name>A0A2T0MBS5_9FLAO</name>
<dbReference type="InterPro" id="IPR039421">
    <property type="entry name" value="Type_1_exporter"/>
</dbReference>
<evidence type="ECO:0000256" key="6">
    <source>
        <dbReference type="ARBA" id="ARBA00023136"/>
    </source>
</evidence>
<dbReference type="PROSITE" id="PS50929">
    <property type="entry name" value="ABC_TM1F"/>
    <property type="match status" value="1"/>
</dbReference>
<keyword evidence="3" id="KW-0547">Nucleotide-binding</keyword>
<dbReference type="InterPro" id="IPR003593">
    <property type="entry name" value="AAA+_ATPase"/>
</dbReference>
<reference evidence="10 11" key="1">
    <citation type="submission" date="2018-03" db="EMBL/GenBank/DDBJ databases">
        <title>Genomic Encyclopedia of Archaeal and Bacterial Type Strains, Phase II (KMG-II): from individual species to whole genera.</title>
        <authorList>
            <person name="Goeker M."/>
        </authorList>
    </citation>
    <scope>NUCLEOTIDE SEQUENCE [LARGE SCALE GENOMIC DNA]</scope>
    <source>
        <strain evidence="10 11">DSM 25027</strain>
    </source>
</reference>
<sequence>MHYSHLIWSFSKANLGRVVLTFLVSLTSQLLVILLPIYMALSYNLLFDVKSHRAHLLGFIPKEWISTFEGYLTIFIIVLLLRGSIDFCERYLTAYLGEMHLAFLRNKIFSHQLQMTMPIYDQKGFSKYLLRYSGDLTNIQAFFTKGIIRFGSDTILLVLTLWIFFTINTYLGVTLLVLSIMLAAIVYVMNLRLYTISVARRNAKSGLLKFVTSRLQGIITIKVFNRYVPEMKKYEKRVGNLLDLGKSYQLVTSAIGAVIPFGLYLTIGMVMWITMYLNNISGSSVDPKTFFTALLLLITAMPVFRRCFRVSMVWRNGSISYQKLTNILQLPKEQEGNKTKDDPKQGHIAVRNLSFTYEKQKDPVIRHLNLDIPFGSITVIHGKSGIGKTTLLKLINGLYTGDEGDVLIGGQPINEIDLKVLRKKMTLVADQCSLLGRTVFEAVSYSRKHQHRRKALKILETLGLSNSLHLDQCIGESSSNLSNGQRKLLMYARAFLTQKPILLIDEPFDYLDHNAIQRIVHYLNRIRHRRTIVLFTNKSIPSCMAVDFNYELVY</sequence>
<keyword evidence="6 7" id="KW-0472">Membrane</keyword>
<evidence type="ECO:0000256" key="4">
    <source>
        <dbReference type="ARBA" id="ARBA00022840"/>
    </source>
</evidence>
<dbReference type="InterPro" id="IPR011527">
    <property type="entry name" value="ABC1_TM_dom"/>
</dbReference>
<evidence type="ECO:0000256" key="7">
    <source>
        <dbReference type="SAM" id="Phobius"/>
    </source>
</evidence>
<accession>A0A2T0MBS5</accession>
<keyword evidence="11" id="KW-1185">Reference proteome</keyword>
<comment type="subcellular location">
    <subcellularLocation>
        <location evidence="1">Cell membrane</location>
        <topology evidence="1">Multi-pass membrane protein</topology>
    </subcellularLocation>
</comment>
<dbReference type="Proteomes" id="UP000237640">
    <property type="component" value="Unassembled WGS sequence"/>
</dbReference>
<feature type="transmembrane region" description="Helical" evidence="7">
    <location>
        <begin position="20"/>
        <end position="44"/>
    </location>
</feature>
<organism evidence="10 11">
    <name type="scientific">Flagellimonas meridianipacifica</name>
    <dbReference type="NCBI Taxonomy" id="1080225"/>
    <lineage>
        <taxon>Bacteria</taxon>
        <taxon>Pseudomonadati</taxon>
        <taxon>Bacteroidota</taxon>
        <taxon>Flavobacteriia</taxon>
        <taxon>Flavobacteriales</taxon>
        <taxon>Flavobacteriaceae</taxon>
        <taxon>Flagellimonas</taxon>
    </lineage>
</organism>
<evidence type="ECO:0000313" key="11">
    <source>
        <dbReference type="Proteomes" id="UP000237640"/>
    </source>
</evidence>
<dbReference type="AlphaFoldDB" id="A0A2T0MBS5"/>
<dbReference type="Gene3D" id="1.20.1560.10">
    <property type="entry name" value="ABC transporter type 1, transmembrane domain"/>
    <property type="match status" value="1"/>
</dbReference>
<dbReference type="PANTHER" id="PTHR43394:SF1">
    <property type="entry name" value="ATP-BINDING CASSETTE SUB-FAMILY B MEMBER 10, MITOCHONDRIAL"/>
    <property type="match status" value="1"/>
</dbReference>
<evidence type="ECO:0000256" key="5">
    <source>
        <dbReference type="ARBA" id="ARBA00022989"/>
    </source>
</evidence>
<evidence type="ECO:0000259" key="8">
    <source>
        <dbReference type="PROSITE" id="PS50893"/>
    </source>
</evidence>
<feature type="transmembrane region" description="Helical" evidence="7">
    <location>
        <begin position="171"/>
        <end position="191"/>
    </location>
</feature>
<dbReference type="GO" id="GO:0016887">
    <property type="term" value="F:ATP hydrolysis activity"/>
    <property type="evidence" value="ECO:0007669"/>
    <property type="project" value="InterPro"/>
</dbReference>
<feature type="transmembrane region" description="Helical" evidence="7">
    <location>
        <begin position="64"/>
        <end position="81"/>
    </location>
</feature>
<dbReference type="RefSeq" id="WP_158259144.1">
    <property type="nucleotide sequence ID" value="NZ_PVYX01000002.1"/>
</dbReference>
<dbReference type="GO" id="GO:0015421">
    <property type="term" value="F:ABC-type oligopeptide transporter activity"/>
    <property type="evidence" value="ECO:0007669"/>
    <property type="project" value="TreeGrafter"/>
</dbReference>
<keyword evidence="2 7" id="KW-0812">Transmembrane</keyword>
<dbReference type="InterPro" id="IPR027417">
    <property type="entry name" value="P-loop_NTPase"/>
</dbReference>